<proteinExistence type="predicted"/>
<feature type="compositionally biased region" description="Polar residues" evidence="1">
    <location>
        <begin position="121"/>
        <end position="134"/>
    </location>
</feature>
<evidence type="ECO:0000256" key="1">
    <source>
        <dbReference type="SAM" id="MobiDB-lite"/>
    </source>
</evidence>
<evidence type="ECO:0000313" key="2">
    <source>
        <dbReference type="EMBL" id="KAJ7372235.1"/>
    </source>
</evidence>
<feature type="region of interest" description="Disordered" evidence="1">
    <location>
        <begin position="71"/>
        <end position="134"/>
    </location>
</feature>
<feature type="compositionally biased region" description="Basic and acidic residues" evidence="1">
    <location>
        <begin position="83"/>
        <end position="112"/>
    </location>
</feature>
<dbReference type="Proteomes" id="UP001163046">
    <property type="component" value="Unassembled WGS sequence"/>
</dbReference>
<dbReference type="EMBL" id="MU826837">
    <property type="protein sequence ID" value="KAJ7372235.1"/>
    <property type="molecule type" value="Genomic_DNA"/>
</dbReference>
<accession>A0A9W9YZH9</accession>
<protein>
    <submittedName>
        <fullName evidence="2">Uncharacterized protein</fullName>
    </submittedName>
</protein>
<gene>
    <name evidence="2" type="ORF">OS493_019679</name>
</gene>
<evidence type="ECO:0000313" key="3">
    <source>
        <dbReference type="Proteomes" id="UP001163046"/>
    </source>
</evidence>
<organism evidence="2 3">
    <name type="scientific">Desmophyllum pertusum</name>
    <dbReference type="NCBI Taxonomy" id="174260"/>
    <lineage>
        <taxon>Eukaryota</taxon>
        <taxon>Metazoa</taxon>
        <taxon>Cnidaria</taxon>
        <taxon>Anthozoa</taxon>
        <taxon>Hexacorallia</taxon>
        <taxon>Scleractinia</taxon>
        <taxon>Caryophylliina</taxon>
        <taxon>Caryophylliidae</taxon>
        <taxon>Desmophyllum</taxon>
    </lineage>
</organism>
<dbReference type="AlphaFoldDB" id="A0A9W9YZH9"/>
<sequence>MLTLRVQYELLVRVFYKQLLTGKKVSITSAVPRPFGPVHSQHAMPPRQAPGPVVRQPLVGIDVQALNQAQKALKPPHASGNDKYMRENDNEQNKENTDLNGMLKRELVEKYKNALPHDTSESTFEQTWNTTYGQ</sequence>
<reference evidence="2" key="1">
    <citation type="submission" date="2023-01" db="EMBL/GenBank/DDBJ databases">
        <title>Genome assembly of the deep-sea coral Lophelia pertusa.</title>
        <authorList>
            <person name="Herrera S."/>
            <person name="Cordes E."/>
        </authorList>
    </citation>
    <scope>NUCLEOTIDE SEQUENCE</scope>
    <source>
        <strain evidence="2">USNM1676648</strain>
        <tissue evidence="2">Polyp</tissue>
    </source>
</reference>
<keyword evidence="3" id="KW-1185">Reference proteome</keyword>
<comment type="caution">
    <text evidence="2">The sequence shown here is derived from an EMBL/GenBank/DDBJ whole genome shotgun (WGS) entry which is preliminary data.</text>
</comment>
<name>A0A9W9YZH9_9CNID</name>